<protein>
    <submittedName>
        <fullName evidence="1">DUF3168 domain-containing protein</fullName>
    </submittedName>
</protein>
<proteinExistence type="predicted"/>
<evidence type="ECO:0000313" key="2">
    <source>
        <dbReference type="Proteomes" id="UP001227095"/>
    </source>
</evidence>
<accession>A0ABY8M4M8</accession>
<organism evidence="1 2">
    <name type="scientific">Neorhizobium petrolearium</name>
    <dbReference type="NCBI Taxonomy" id="515361"/>
    <lineage>
        <taxon>Bacteria</taxon>
        <taxon>Pseudomonadati</taxon>
        <taxon>Pseudomonadota</taxon>
        <taxon>Alphaproteobacteria</taxon>
        <taxon>Hyphomicrobiales</taxon>
        <taxon>Rhizobiaceae</taxon>
        <taxon>Rhizobium/Agrobacterium group</taxon>
        <taxon>Neorhizobium</taxon>
    </lineage>
</organism>
<reference evidence="1 2" key="1">
    <citation type="submission" date="2023-04" db="EMBL/GenBank/DDBJ databases">
        <title>Neorhizobium petrolearium OS53, complete genome.</title>
        <authorList>
            <person name="Yu T."/>
        </authorList>
    </citation>
    <scope>NUCLEOTIDE SEQUENCE [LARGE SCALE GENOMIC DNA]</scope>
    <source>
        <strain evidence="1 2">OS53</strain>
    </source>
</reference>
<dbReference type="Pfam" id="PF11367">
    <property type="entry name" value="Tail_completion_gp17"/>
    <property type="match status" value="1"/>
</dbReference>
<sequence length="131" mass="14679">MEEAVTALLTADARVRYLMGDRIHWGRLPQKAQPGAYVILQVISSQIDHVNSGRSGLERVRLQVDGYADRFLTARDCADAATDILEKYRGKISGVTFQGGLIESRRDFQPDGAAGKQLFRRSTDIFLWYSS</sequence>
<dbReference type="EMBL" id="CP123000">
    <property type="protein sequence ID" value="WGI68666.1"/>
    <property type="molecule type" value="Genomic_DNA"/>
</dbReference>
<dbReference type="InterPro" id="IPR021508">
    <property type="entry name" value="Gp17-like"/>
</dbReference>
<dbReference type="RefSeq" id="WP_227701826.1">
    <property type="nucleotide sequence ID" value="NZ_CP123000.1"/>
</dbReference>
<keyword evidence="2" id="KW-1185">Reference proteome</keyword>
<dbReference type="Proteomes" id="UP001227095">
    <property type="component" value="Chromosome"/>
</dbReference>
<name>A0ABY8M4M8_9HYPH</name>
<evidence type="ECO:0000313" key="1">
    <source>
        <dbReference type="EMBL" id="WGI68666.1"/>
    </source>
</evidence>
<gene>
    <name evidence="1" type="ORF">QEO92_00770</name>
</gene>